<keyword evidence="5" id="KW-0325">Glycoprotein</keyword>
<gene>
    <name evidence="7" type="ORF">FPE_LOCUS30504</name>
</gene>
<organism evidence="7 8">
    <name type="scientific">Fraxinus pennsylvanica</name>
    <dbReference type="NCBI Taxonomy" id="56036"/>
    <lineage>
        <taxon>Eukaryota</taxon>
        <taxon>Viridiplantae</taxon>
        <taxon>Streptophyta</taxon>
        <taxon>Embryophyta</taxon>
        <taxon>Tracheophyta</taxon>
        <taxon>Spermatophyta</taxon>
        <taxon>Magnoliopsida</taxon>
        <taxon>eudicotyledons</taxon>
        <taxon>Gunneridae</taxon>
        <taxon>Pentapetalae</taxon>
        <taxon>asterids</taxon>
        <taxon>lamiids</taxon>
        <taxon>Lamiales</taxon>
        <taxon>Oleaceae</taxon>
        <taxon>Oleeae</taxon>
        <taxon>Fraxinus</taxon>
    </lineage>
</organism>
<evidence type="ECO:0000256" key="1">
    <source>
        <dbReference type="ARBA" id="ARBA00011079"/>
    </source>
</evidence>
<dbReference type="PANTHER" id="PTHR11010">
    <property type="entry name" value="PROTEASE S28 PRO-X CARBOXYPEPTIDASE-RELATED"/>
    <property type="match status" value="1"/>
</dbReference>
<evidence type="ECO:0008006" key="9">
    <source>
        <dbReference type="Google" id="ProtNLM"/>
    </source>
</evidence>
<dbReference type="Pfam" id="PF05577">
    <property type="entry name" value="Peptidase_S28"/>
    <property type="match status" value="1"/>
</dbReference>
<dbReference type="SUPFAM" id="SSF53474">
    <property type="entry name" value="alpha/beta-Hydrolases"/>
    <property type="match status" value="1"/>
</dbReference>
<dbReference type="InterPro" id="IPR029058">
    <property type="entry name" value="AB_hydrolase_fold"/>
</dbReference>
<comment type="similarity">
    <text evidence="1">Belongs to the peptidase S28 family.</text>
</comment>
<evidence type="ECO:0000256" key="5">
    <source>
        <dbReference type="ARBA" id="ARBA00023180"/>
    </source>
</evidence>
<keyword evidence="2" id="KW-0645">Protease</keyword>
<keyword evidence="8" id="KW-1185">Reference proteome</keyword>
<dbReference type="Gene3D" id="3.40.50.1820">
    <property type="entry name" value="alpha/beta hydrolase"/>
    <property type="match status" value="1"/>
</dbReference>
<dbReference type="AlphaFoldDB" id="A0AAD2A7K3"/>
<protein>
    <recommendedName>
        <fullName evidence="9">Lysosomal Pro-X carboxypeptidase</fullName>
    </recommendedName>
</protein>
<evidence type="ECO:0000313" key="8">
    <source>
        <dbReference type="Proteomes" id="UP000834106"/>
    </source>
</evidence>
<evidence type="ECO:0000313" key="7">
    <source>
        <dbReference type="EMBL" id="CAI9783074.1"/>
    </source>
</evidence>
<sequence>MELSSFSSIFLLLLFAFALAEVESVYFPGIYQSSLKKIGKTVKPKIPYKARYFPQVLDHFTFQPKSYKIFYQKYLINSQYWHKGAPIFVYTGNEGDIDWFAANSGFMLDIAPKFHALLVFIEHRFYGESMPFGKHSYRSAKTLGYLNSQQALADYAVLIRSLKHNLSSEASPVVVFGGSYGGSMST</sequence>
<evidence type="ECO:0000256" key="4">
    <source>
        <dbReference type="ARBA" id="ARBA00022801"/>
    </source>
</evidence>
<dbReference type="GO" id="GO:0008239">
    <property type="term" value="F:dipeptidyl-peptidase activity"/>
    <property type="evidence" value="ECO:0007669"/>
    <property type="project" value="TreeGrafter"/>
</dbReference>
<dbReference type="InterPro" id="IPR008758">
    <property type="entry name" value="Peptidase_S28"/>
</dbReference>
<evidence type="ECO:0000256" key="6">
    <source>
        <dbReference type="SAM" id="SignalP"/>
    </source>
</evidence>
<accession>A0AAD2A7K3</accession>
<name>A0AAD2A7K3_9LAMI</name>
<proteinExistence type="inferred from homology"/>
<dbReference type="GO" id="GO:0006508">
    <property type="term" value="P:proteolysis"/>
    <property type="evidence" value="ECO:0007669"/>
    <property type="project" value="UniProtKB-KW"/>
</dbReference>
<feature type="signal peptide" evidence="6">
    <location>
        <begin position="1"/>
        <end position="24"/>
    </location>
</feature>
<feature type="chain" id="PRO_5042034698" description="Lysosomal Pro-X carboxypeptidase" evidence="6">
    <location>
        <begin position="25"/>
        <end position="186"/>
    </location>
</feature>
<dbReference type="EMBL" id="OU503054">
    <property type="protein sequence ID" value="CAI9783074.1"/>
    <property type="molecule type" value="Genomic_DNA"/>
</dbReference>
<evidence type="ECO:0000256" key="3">
    <source>
        <dbReference type="ARBA" id="ARBA00022729"/>
    </source>
</evidence>
<evidence type="ECO:0000256" key="2">
    <source>
        <dbReference type="ARBA" id="ARBA00022670"/>
    </source>
</evidence>
<keyword evidence="3 6" id="KW-0732">Signal</keyword>
<reference evidence="7" key="1">
    <citation type="submission" date="2023-05" db="EMBL/GenBank/DDBJ databases">
        <authorList>
            <person name="Huff M."/>
        </authorList>
    </citation>
    <scope>NUCLEOTIDE SEQUENCE</scope>
</reference>
<dbReference type="GO" id="GO:0070008">
    <property type="term" value="F:serine-type exopeptidase activity"/>
    <property type="evidence" value="ECO:0007669"/>
    <property type="project" value="InterPro"/>
</dbReference>
<keyword evidence="4" id="KW-0378">Hydrolase</keyword>
<dbReference type="PANTHER" id="PTHR11010:SF31">
    <property type="entry name" value="ALPHA_BETA-HYDROLASES SUPERFAMILY PROTEIN"/>
    <property type="match status" value="1"/>
</dbReference>
<dbReference type="Proteomes" id="UP000834106">
    <property type="component" value="Chromosome 19"/>
</dbReference>